<dbReference type="Proteomes" id="UP000178432">
    <property type="component" value="Unassembled WGS sequence"/>
</dbReference>
<dbReference type="CDD" id="cd01129">
    <property type="entry name" value="PulE-GspE-like"/>
    <property type="match status" value="1"/>
</dbReference>
<evidence type="ECO:0000313" key="5">
    <source>
        <dbReference type="EMBL" id="OGY47426.1"/>
    </source>
</evidence>
<dbReference type="Pfam" id="PF00437">
    <property type="entry name" value="T2SSE"/>
    <property type="match status" value="1"/>
</dbReference>
<dbReference type="Gene3D" id="3.30.450.90">
    <property type="match status" value="1"/>
</dbReference>
<keyword evidence="3" id="KW-0067">ATP-binding</keyword>
<organism evidence="5 6">
    <name type="scientific">Candidatus Buchananbacteria bacterium RIFCSPHIGHO2_01_FULL_46_12</name>
    <dbReference type="NCBI Taxonomy" id="1797536"/>
    <lineage>
        <taxon>Bacteria</taxon>
        <taxon>Candidatus Buchananiibacteriota</taxon>
    </lineage>
</organism>
<dbReference type="EMBL" id="MHIF01000037">
    <property type="protein sequence ID" value="OGY47426.1"/>
    <property type="molecule type" value="Genomic_DNA"/>
</dbReference>
<dbReference type="Gene3D" id="3.40.50.300">
    <property type="entry name" value="P-loop containing nucleotide triphosphate hydrolases"/>
    <property type="match status" value="1"/>
</dbReference>
<dbReference type="InterPro" id="IPR001482">
    <property type="entry name" value="T2SS/T4SS_dom"/>
</dbReference>
<keyword evidence="2" id="KW-0547">Nucleotide-binding</keyword>
<evidence type="ECO:0000313" key="6">
    <source>
        <dbReference type="Proteomes" id="UP000178432"/>
    </source>
</evidence>
<accession>A0A1G1Y6I1</accession>
<comment type="similarity">
    <text evidence="1">Belongs to the GSP E family.</text>
</comment>
<dbReference type="AlphaFoldDB" id="A0A1G1Y6I1"/>
<evidence type="ECO:0000256" key="2">
    <source>
        <dbReference type="ARBA" id="ARBA00022741"/>
    </source>
</evidence>
<sequence>MLKEEQFKKILLDTRALSEKEFDLYLEEAKKRNQAIEEYLVSQKILNEEKLYQLAARHFNLPFISLKNATIRKDILFLIPEPIAATHKIIAFAKTDAELKIAALDPQDLQIFEFLGKKTGLEIKISLTTPESVNEALKTYHKGLQAEFKELTGQEDETESAEGGNKLKELAQDLPVIRIVDTLLEYAIFENASDIHIEPTEKEVIVRYRVDGILRNVMTLPKSIHAGIAARIKILSNLKIDEHRLPQDSRFKIATKEYNVSLRVSVIPTYDGEKIVLRVLNEKTSIISLEQLGFQKRPLEVIKRNMTKPHGLLLVTGPTGSGKTTTLYAVLHILNKPEVNITTIEDPIEYRMVGLNQSQVNPKIGYTFAAGLRAFLRQDPNIIMVGEIRDQETAEIAIHAALTGHLVLSTLHTNDAPTTLPRLSEMGIPAFLVASTCNLIVAQRLVRKICQDCIESYTLTKTEIAKLEKQLDFEEIIKTLKSEGLLTDKQGKESILFYRGKGCKKCNNTGYKGRVGIYEVLEVTSQISDLIIKEAPAKEIEKVAREQGMLPIVEDGFIKAKNGITTIEEILRVTKE</sequence>
<dbReference type="GO" id="GO:0016887">
    <property type="term" value="F:ATP hydrolysis activity"/>
    <property type="evidence" value="ECO:0007669"/>
    <property type="project" value="TreeGrafter"/>
</dbReference>
<reference evidence="5 6" key="1">
    <citation type="journal article" date="2016" name="Nat. Commun.">
        <title>Thousands of microbial genomes shed light on interconnected biogeochemical processes in an aquifer system.</title>
        <authorList>
            <person name="Anantharaman K."/>
            <person name="Brown C.T."/>
            <person name="Hug L.A."/>
            <person name="Sharon I."/>
            <person name="Castelle C.J."/>
            <person name="Probst A.J."/>
            <person name="Thomas B.C."/>
            <person name="Singh A."/>
            <person name="Wilkins M.J."/>
            <person name="Karaoz U."/>
            <person name="Brodie E.L."/>
            <person name="Williams K.H."/>
            <person name="Hubbard S.S."/>
            <person name="Banfield J.F."/>
        </authorList>
    </citation>
    <scope>NUCLEOTIDE SEQUENCE [LARGE SCALE GENOMIC DNA]</scope>
</reference>
<dbReference type="SMART" id="SM00382">
    <property type="entry name" value="AAA"/>
    <property type="match status" value="1"/>
</dbReference>
<dbReference type="InterPro" id="IPR037257">
    <property type="entry name" value="T2SS_E_N_sf"/>
</dbReference>
<dbReference type="SUPFAM" id="SSF160246">
    <property type="entry name" value="EspE N-terminal domain-like"/>
    <property type="match status" value="1"/>
</dbReference>
<evidence type="ECO:0000256" key="3">
    <source>
        <dbReference type="ARBA" id="ARBA00022840"/>
    </source>
</evidence>
<dbReference type="SUPFAM" id="SSF52540">
    <property type="entry name" value="P-loop containing nucleoside triphosphate hydrolases"/>
    <property type="match status" value="1"/>
</dbReference>
<gene>
    <name evidence="5" type="ORF">A2663_02635</name>
</gene>
<dbReference type="InterPro" id="IPR003593">
    <property type="entry name" value="AAA+_ATPase"/>
</dbReference>
<dbReference type="FunFam" id="3.40.50.300:FF:000398">
    <property type="entry name" value="Type IV pilus assembly ATPase PilB"/>
    <property type="match status" value="1"/>
</dbReference>
<proteinExistence type="inferred from homology"/>
<dbReference type="Pfam" id="PF05157">
    <property type="entry name" value="MshEN"/>
    <property type="match status" value="1"/>
</dbReference>
<comment type="caution">
    <text evidence="5">The sequence shown here is derived from an EMBL/GenBank/DDBJ whole genome shotgun (WGS) entry which is preliminary data.</text>
</comment>
<feature type="domain" description="AAA+ ATPase" evidence="4">
    <location>
        <begin position="309"/>
        <end position="432"/>
    </location>
</feature>
<protein>
    <recommendedName>
        <fullName evidence="4">AAA+ ATPase domain-containing protein</fullName>
    </recommendedName>
</protein>
<evidence type="ECO:0000259" key="4">
    <source>
        <dbReference type="SMART" id="SM00382"/>
    </source>
</evidence>
<dbReference type="Gene3D" id="3.30.300.160">
    <property type="entry name" value="Type II secretion system, protein E, N-terminal domain"/>
    <property type="match status" value="1"/>
</dbReference>
<dbReference type="InterPro" id="IPR027417">
    <property type="entry name" value="P-loop_NTPase"/>
</dbReference>
<dbReference type="InterPro" id="IPR007831">
    <property type="entry name" value="T2SS_GspE_N"/>
</dbReference>
<name>A0A1G1Y6I1_9BACT</name>
<dbReference type="GO" id="GO:0005524">
    <property type="term" value="F:ATP binding"/>
    <property type="evidence" value="ECO:0007669"/>
    <property type="project" value="UniProtKB-KW"/>
</dbReference>
<dbReference type="PANTHER" id="PTHR30258">
    <property type="entry name" value="TYPE II SECRETION SYSTEM PROTEIN GSPE-RELATED"/>
    <property type="match status" value="1"/>
</dbReference>
<evidence type="ECO:0000256" key="1">
    <source>
        <dbReference type="ARBA" id="ARBA00006611"/>
    </source>
</evidence>
<dbReference type="GO" id="GO:0005886">
    <property type="term" value="C:plasma membrane"/>
    <property type="evidence" value="ECO:0007669"/>
    <property type="project" value="TreeGrafter"/>
</dbReference>
<dbReference type="PANTHER" id="PTHR30258:SF3">
    <property type="entry name" value="SLL1921 PROTEIN"/>
    <property type="match status" value="1"/>
</dbReference>